<sequence>MRPGNDFFEIKHPVDELRLPPLERVQLSKRGRVARIRVGLVEQMLGRHRGEHLSQIEVGGDGRAVSVPKIWASGGSRVGFFFGLPDRVALRPKGITSRAILCRHQPVREQLARELPIRQPFQEAVNHALLWSIAALAHGLIVPNR</sequence>
<keyword evidence="2" id="KW-1185">Reference proteome</keyword>
<accession>A0A4R9BL97</accession>
<organism evidence="1 2">
    <name type="scientific">Cryobacterium serini</name>
    <dbReference type="NCBI Taxonomy" id="1259201"/>
    <lineage>
        <taxon>Bacteria</taxon>
        <taxon>Bacillati</taxon>
        <taxon>Actinomycetota</taxon>
        <taxon>Actinomycetes</taxon>
        <taxon>Micrococcales</taxon>
        <taxon>Microbacteriaceae</taxon>
        <taxon>Cryobacterium</taxon>
    </lineage>
</organism>
<dbReference type="AlphaFoldDB" id="A0A4R9BL97"/>
<protein>
    <submittedName>
        <fullName evidence="1">Uncharacterized protein</fullName>
    </submittedName>
</protein>
<dbReference type="Proteomes" id="UP000297626">
    <property type="component" value="Unassembled WGS sequence"/>
</dbReference>
<name>A0A4R9BL97_9MICO</name>
<reference evidence="1 2" key="1">
    <citation type="submission" date="2019-03" db="EMBL/GenBank/DDBJ databases">
        <title>Genomics of glacier-inhabiting Cryobacterium strains.</title>
        <authorList>
            <person name="Liu Q."/>
            <person name="Xin Y.-H."/>
        </authorList>
    </citation>
    <scope>NUCLEOTIDE SEQUENCE [LARGE SCALE GENOMIC DNA]</scope>
    <source>
        <strain evidence="1 2">Sr54</strain>
    </source>
</reference>
<evidence type="ECO:0000313" key="1">
    <source>
        <dbReference type="EMBL" id="TFD86775.1"/>
    </source>
</evidence>
<dbReference type="RefSeq" id="WP_134529856.1">
    <property type="nucleotide sequence ID" value="NZ_SOHN01000013.1"/>
</dbReference>
<gene>
    <name evidence="1" type="ORF">E3T51_10875</name>
</gene>
<evidence type="ECO:0000313" key="2">
    <source>
        <dbReference type="Proteomes" id="UP000297626"/>
    </source>
</evidence>
<proteinExistence type="predicted"/>
<dbReference type="EMBL" id="SOHN01000013">
    <property type="protein sequence ID" value="TFD86775.1"/>
    <property type="molecule type" value="Genomic_DNA"/>
</dbReference>
<comment type="caution">
    <text evidence="1">The sequence shown here is derived from an EMBL/GenBank/DDBJ whole genome shotgun (WGS) entry which is preliminary data.</text>
</comment>